<accession>A0A382N1B7</accession>
<feature type="transmembrane region" description="Helical" evidence="1">
    <location>
        <begin position="201"/>
        <end position="222"/>
    </location>
</feature>
<keyword evidence="1" id="KW-0812">Transmembrane</keyword>
<organism evidence="2">
    <name type="scientific">marine metagenome</name>
    <dbReference type="NCBI Taxonomy" id="408172"/>
    <lineage>
        <taxon>unclassified sequences</taxon>
        <taxon>metagenomes</taxon>
        <taxon>ecological metagenomes</taxon>
    </lineage>
</organism>
<protein>
    <recommendedName>
        <fullName evidence="3">DUF368 domain-containing protein</fullName>
    </recommendedName>
</protein>
<gene>
    <name evidence="2" type="ORF">METZ01_LOCUS307793</name>
</gene>
<feature type="transmembrane region" description="Helical" evidence="1">
    <location>
        <begin position="69"/>
        <end position="89"/>
    </location>
</feature>
<evidence type="ECO:0000256" key="1">
    <source>
        <dbReference type="SAM" id="Phobius"/>
    </source>
</evidence>
<feature type="transmembrane region" description="Helical" evidence="1">
    <location>
        <begin position="101"/>
        <end position="119"/>
    </location>
</feature>
<keyword evidence="1" id="KW-0472">Membrane</keyword>
<dbReference type="AlphaFoldDB" id="A0A382N1B7"/>
<feature type="transmembrane region" description="Helical" evidence="1">
    <location>
        <begin position="267"/>
        <end position="289"/>
    </location>
</feature>
<dbReference type="PANTHER" id="PTHR37308:SF1">
    <property type="entry name" value="POLYPRENYL-PHOSPHATE TRANSPORTER"/>
    <property type="match status" value="1"/>
</dbReference>
<proteinExistence type="predicted"/>
<feature type="transmembrane region" description="Helical" evidence="1">
    <location>
        <begin position="156"/>
        <end position="181"/>
    </location>
</feature>
<dbReference type="EMBL" id="UINC01097325">
    <property type="protein sequence ID" value="SVC54939.1"/>
    <property type="molecule type" value="Genomic_DNA"/>
</dbReference>
<feature type="transmembrane region" description="Helical" evidence="1">
    <location>
        <begin position="125"/>
        <end position="144"/>
    </location>
</feature>
<evidence type="ECO:0008006" key="3">
    <source>
        <dbReference type="Google" id="ProtNLM"/>
    </source>
</evidence>
<dbReference type="PANTHER" id="PTHR37308">
    <property type="entry name" value="INTEGRAL MEMBRANE PROTEIN"/>
    <property type="match status" value="1"/>
</dbReference>
<dbReference type="Pfam" id="PF04018">
    <property type="entry name" value="VCA0040-like"/>
    <property type="match status" value="1"/>
</dbReference>
<keyword evidence="1" id="KW-1133">Transmembrane helix</keyword>
<evidence type="ECO:0000313" key="2">
    <source>
        <dbReference type="EMBL" id="SVC54939.1"/>
    </source>
</evidence>
<name>A0A382N1B7_9ZZZZ</name>
<reference evidence="2" key="1">
    <citation type="submission" date="2018-05" db="EMBL/GenBank/DDBJ databases">
        <authorList>
            <person name="Lanie J.A."/>
            <person name="Ng W.-L."/>
            <person name="Kazmierczak K.M."/>
            <person name="Andrzejewski T.M."/>
            <person name="Davidsen T.M."/>
            <person name="Wayne K.J."/>
            <person name="Tettelin H."/>
            <person name="Glass J.I."/>
            <person name="Rusch D."/>
            <person name="Podicherti R."/>
            <person name="Tsui H.-C.T."/>
            <person name="Winkler M.E."/>
        </authorList>
    </citation>
    <scope>NUCLEOTIDE SEQUENCE</scope>
</reference>
<feature type="transmembrane region" description="Helical" evidence="1">
    <location>
        <begin position="229"/>
        <end position="247"/>
    </location>
</feature>
<feature type="transmembrane region" description="Helical" evidence="1">
    <location>
        <begin position="12"/>
        <end position="39"/>
    </location>
</feature>
<sequence>MKRTFTEYLRICLAGFCMGAADIVPGVSGGTMAFILGIYQELLNSIKSADSHLLRLLLRLKFSEASNYFPWRFLTAVGIGILIAILTLAKVLETQLETNPTQIWSFFFGLVLASIFTVARSIKDWRPSLILFAASSCLVSYSILGVTPTTTPETNWFLFLSGAIAINAMILPGISGAYILVLLGKYKYILSAVNSRDVFTLAIVLAGAAIGLTTFVRLLSWLLDKYRNITMTLLTGLMIGSLRRLWPWKSDANPMNPILPETINNEILLSIAIAIAGMMAILIITKISANMERSSKISK</sequence>
<dbReference type="InterPro" id="IPR007163">
    <property type="entry name" value="VCA0040-like"/>
</dbReference>